<dbReference type="InterPro" id="IPR000719">
    <property type="entry name" value="Prot_kinase_dom"/>
</dbReference>
<dbReference type="PANTHER" id="PTHR24346">
    <property type="entry name" value="MAP/MICROTUBULE AFFINITY-REGULATING KINASE"/>
    <property type="match status" value="1"/>
</dbReference>
<dbReference type="FunFam" id="3.30.200.20:FF:000042">
    <property type="entry name" value="Aurora kinase A"/>
    <property type="match status" value="1"/>
</dbReference>
<name>A0AA88H4K8_NAELO</name>
<sequence length="593" mass="68056">MQKESTTAIYSNMSNLGTLKRPLSRQHLQTLCQDDPTLFALLANSSAATTSSSTATANSAINNLHPHHHHYGDITKIKRVKSTSQITPFYLSESFSFTKVPNTSLSNNMTTTATSVQTTTTTTPQIPIPTSQLSLPLNAISELPPVSPNKSCHNIFSNTGQPQLSPRHHTVISLPSCISQTCTKSPSYHDFIMNNKIMDMSSEPTLETVFSRIRYNKQLRRLVLNFEGLHVCRREHIRCVRDGIEGVILAYHPNEPVKVQCIVNYDNYIVDDHLMDEYTENVVVYLQKYYESIERFTTNNFLQEQVRKLETALTRYRKSSIISPKVNIGKRMVGSRYVIQDLLGVGTYGRVSLAQDRETGELVAVKELSKQKVNAIGIMDWVRREIQIMKALGRHPHICALYDVIETEETIYLILEYIEKGAIETPYDEHQQYPEELARKYFKQMVDALYHMHNVHHICHRDFQLSNVCLDKNGNVRVCDFGCSDFFTMKEKSHILFVGNSNYCSPEMLMKKPYFGPEIDIYMLGVCLYKMCTGFLPYRNAQAKLMNAMTVPLEEEDQMSDECKDIIQKLLEPDPDKRWTVRQIMEHPFYKTQ</sequence>
<dbReference type="GeneID" id="68103920"/>
<dbReference type="AlphaFoldDB" id="A0AA88H4K8"/>
<evidence type="ECO:0000313" key="9">
    <source>
        <dbReference type="Proteomes" id="UP000816034"/>
    </source>
</evidence>
<dbReference type="GO" id="GO:0005524">
    <property type="term" value="F:ATP binding"/>
    <property type="evidence" value="ECO:0007669"/>
    <property type="project" value="UniProtKB-UniRule"/>
</dbReference>
<proteinExistence type="predicted"/>
<keyword evidence="5 6" id="KW-0067">ATP-binding</keyword>
<reference evidence="8 9" key="1">
    <citation type="journal article" date="2018" name="BMC Genomics">
        <title>The genome of Naegleria lovaniensis, the basis for a comparative approach to unravel pathogenicity factors of the human pathogenic amoeba N. fowleri.</title>
        <authorList>
            <person name="Liechti N."/>
            <person name="Schurch N."/>
            <person name="Bruggmann R."/>
            <person name="Wittwer M."/>
        </authorList>
    </citation>
    <scope>NUCLEOTIDE SEQUENCE [LARGE SCALE GENOMIC DNA]</scope>
    <source>
        <strain evidence="8 9">ATCC 30569</strain>
    </source>
</reference>
<accession>A0AA88H4K8</accession>
<keyword evidence="2" id="KW-0808">Transferase</keyword>
<dbReference type="RefSeq" id="XP_044554635.1">
    <property type="nucleotide sequence ID" value="XM_044687124.1"/>
</dbReference>
<feature type="binding site" evidence="6">
    <location>
        <position position="366"/>
    </location>
    <ligand>
        <name>ATP</name>
        <dbReference type="ChEBI" id="CHEBI:30616"/>
    </ligand>
</feature>
<dbReference type="GO" id="GO:0004674">
    <property type="term" value="F:protein serine/threonine kinase activity"/>
    <property type="evidence" value="ECO:0007669"/>
    <property type="project" value="UniProtKB-KW"/>
</dbReference>
<protein>
    <recommendedName>
        <fullName evidence="7">Protein kinase domain-containing protein</fullName>
    </recommendedName>
</protein>
<evidence type="ECO:0000256" key="4">
    <source>
        <dbReference type="ARBA" id="ARBA00022777"/>
    </source>
</evidence>
<keyword evidence="1" id="KW-0723">Serine/threonine-protein kinase</keyword>
<evidence type="ECO:0000256" key="1">
    <source>
        <dbReference type="ARBA" id="ARBA00022527"/>
    </source>
</evidence>
<feature type="domain" description="Protein kinase" evidence="7">
    <location>
        <begin position="337"/>
        <end position="590"/>
    </location>
</feature>
<dbReference type="PROSITE" id="PS50011">
    <property type="entry name" value="PROTEIN_KINASE_DOM"/>
    <property type="match status" value="1"/>
</dbReference>
<dbReference type="PANTHER" id="PTHR24346:SF82">
    <property type="entry name" value="KP78A-RELATED"/>
    <property type="match status" value="1"/>
</dbReference>
<organism evidence="8 9">
    <name type="scientific">Naegleria lovaniensis</name>
    <name type="common">Amoeba</name>
    <dbReference type="NCBI Taxonomy" id="51637"/>
    <lineage>
        <taxon>Eukaryota</taxon>
        <taxon>Discoba</taxon>
        <taxon>Heterolobosea</taxon>
        <taxon>Tetramitia</taxon>
        <taxon>Eutetramitia</taxon>
        <taxon>Vahlkampfiidae</taxon>
        <taxon>Naegleria</taxon>
    </lineage>
</organism>
<evidence type="ECO:0000256" key="2">
    <source>
        <dbReference type="ARBA" id="ARBA00022679"/>
    </source>
</evidence>
<evidence type="ECO:0000313" key="8">
    <source>
        <dbReference type="EMBL" id="KAG2392741.1"/>
    </source>
</evidence>
<dbReference type="SUPFAM" id="SSF56112">
    <property type="entry name" value="Protein kinase-like (PK-like)"/>
    <property type="match status" value="1"/>
</dbReference>
<gene>
    <name evidence="8" type="ORF">C9374_011466</name>
</gene>
<dbReference type="Pfam" id="PF00069">
    <property type="entry name" value="Pkinase"/>
    <property type="match status" value="1"/>
</dbReference>
<dbReference type="Gene3D" id="1.10.510.10">
    <property type="entry name" value="Transferase(Phosphotransferase) domain 1"/>
    <property type="match status" value="1"/>
</dbReference>
<dbReference type="GO" id="GO:0035556">
    <property type="term" value="P:intracellular signal transduction"/>
    <property type="evidence" value="ECO:0007669"/>
    <property type="project" value="TreeGrafter"/>
</dbReference>
<dbReference type="EMBL" id="PYSW02000004">
    <property type="protein sequence ID" value="KAG2392741.1"/>
    <property type="molecule type" value="Genomic_DNA"/>
</dbReference>
<dbReference type="Proteomes" id="UP000816034">
    <property type="component" value="Unassembled WGS sequence"/>
</dbReference>
<dbReference type="PROSITE" id="PS00107">
    <property type="entry name" value="PROTEIN_KINASE_ATP"/>
    <property type="match status" value="1"/>
</dbReference>
<evidence type="ECO:0000256" key="5">
    <source>
        <dbReference type="ARBA" id="ARBA00022840"/>
    </source>
</evidence>
<evidence type="ECO:0000256" key="3">
    <source>
        <dbReference type="ARBA" id="ARBA00022741"/>
    </source>
</evidence>
<evidence type="ECO:0000259" key="7">
    <source>
        <dbReference type="PROSITE" id="PS50011"/>
    </source>
</evidence>
<keyword evidence="4" id="KW-0418">Kinase</keyword>
<dbReference type="InterPro" id="IPR011009">
    <property type="entry name" value="Kinase-like_dom_sf"/>
</dbReference>
<dbReference type="InterPro" id="IPR017441">
    <property type="entry name" value="Protein_kinase_ATP_BS"/>
</dbReference>
<evidence type="ECO:0000256" key="6">
    <source>
        <dbReference type="PROSITE-ProRule" id="PRU10141"/>
    </source>
</evidence>
<keyword evidence="9" id="KW-1185">Reference proteome</keyword>
<keyword evidence="3 6" id="KW-0547">Nucleotide-binding</keyword>
<dbReference type="GO" id="GO:0005737">
    <property type="term" value="C:cytoplasm"/>
    <property type="evidence" value="ECO:0007669"/>
    <property type="project" value="TreeGrafter"/>
</dbReference>
<dbReference type="FunFam" id="1.10.510.10:FF:000571">
    <property type="entry name" value="Maternal embryonic leucine zipper kinase"/>
    <property type="match status" value="1"/>
</dbReference>
<comment type="caution">
    <text evidence="8">The sequence shown here is derived from an EMBL/GenBank/DDBJ whole genome shotgun (WGS) entry which is preliminary data.</text>
</comment>